<evidence type="ECO:0000259" key="5">
    <source>
        <dbReference type="PROSITE" id="PS51078"/>
    </source>
</evidence>
<dbReference type="SUPFAM" id="SSF46785">
    <property type="entry name" value="Winged helix' DNA-binding domain"/>
    <property type="match status" value="1"/>
</dbReference>
<organism evidence="6 7">
    <name type="scientific">Pontibacillus chungwhensis</name>
    <dbReference type="NCBI Taxonomy" id="265426"/>
    <lineage>
        <taxon>Bacteria</taxon>
        <taxon>Bacillati</taxon>
        <taxon>Bacillota</taxon>
        <taxon>Bacilli</taxon>
        <taxon>Bacillales</taxon>
        <taxon>Bacillaceae</taxon>
        <taxon>Pontibacillus</taxon>
    </lineage>
</organism>
<reference evidence="6 7" key="1">
    <citation type="submission" date="2023-05" db="EMBL/GenBank/DDBJ databases">
        <title>Comparative genomics reveals the evidence of polycyclic aromatic hydrocarbons degradation in moderately halophilic genus Pontibacillus.</title>
        <authorList>
            <person name="Yang H."/>
            <person name="Qian Z."/>
        </authorList>
    </citation>
    <scope>NUCLEOTIDE SEQUENCE [LARGE SCALE GENOMIC DNA]</scope>
    <source>
        <strain evidence="7">HN14</strain>
    </source>
</reference>
<dbReference type="InterPro" id="IPR050707">
    <property type="entry name" value="HTH_MetabolicPath_Reg"/>
</dbReference>
<evidence type="ECO:0000256" key="1">
    <source>
        <dbReference type="ARBA" id="ARBA00023015"/>
    </source>
</evidence>
<evidence type="ECO:0000256" key="3">
    <source>
        <dbReference type="ARBA" id="ARBA00023163"/>
    </source>
</evidence>
<dbReference type="InterPro" id="IPR005471">
    <property type="entry name" value="Tscrpt_reg_IclR_N"/>
</dbReference>
<dbReference type="PROSITE" id="PS51077">
    <property type="entry name" value="HTH_ICLR"/>
    <property type="match status" value="1"/>
</dbReference>
<dbReference type="EMBL" id="CP126446">
    <property type="protein sequence ID" value="WIF99090.1"/>
    <property type="molecule type" value="Genomic_DNA"/>
</dbReference>
<evidence type="ECO:0000313" key="6">
    <source>
        <dbReference type="EMBL" id="WIF99090.1"/>
    </source>
</evidence>
<dbReference type="Pfam" id="PF09339">
    <property type="entry name" value="HTH_IclR"/>
    <property type="match status" value="1"/>
</dbReference>
<dbReference type="PROSITE" id="PS51078">
    <property type="entry name" value="ICLR_ED"/>
    <property type="match status" value="1"/>
</dbReference>
<keyword evidence="1" id="KW-0805">Transcription regulation</keyword>
<dbReference type="InterPro" id="IPR011991">
    <property type="entry name" value="ArsR-like_HTH"/>
</dbReference>
<dbReference type="InterPro" id="IPR036390">
    <property type="entry name" value="WH_DNA-bd_sf"/>
</dbReference>
<protein>
    <submittedName>
        <fullName evidence="6">IclR family transcriptional regulator</fullName>
    </submittedName>
</protein>
<keyword evidence="3" id="KW-0804">Transcription</keyword>
<name>A0ABY8UZI5_9BACI</name>
<dbReference type="Gene3D" id="1.10.10.10">
    <property type="entry name" value="Winged helix-like DNA-binding domain superfamily/Winged helix DNA-binding domain"/>
    <property type="match status" value="1"/>
</dbReference>
<evidence type="ECO:0000313" key="7">
    <source>
        <dbReference type="Proteomes" id="UP001236652"/>
    </source>
</evidence>
<dbReference type="Gene3D" id="3.30.450.40">
    <property type="match status" value="1"/>
</dbReference>
<evidence type="ECO:0000256" key="2">
    <source>
        <dbReference type="ARBA" id="ARBA00023125"/>
    </source>
</evidence>
<feature type="domain" description="IclR-ED" evidence="5">
    <location>
        <begin position="71"/>
        <end position="254"/>
    </location>
</feature>
<dbReference type="InterPro" id="IPR014757">
    <property type="entry name" value="Tscrpt_reg_IclR_C"/>
</dbReference>
<keyword evidence="7" id="KW-1185">Reference proteome</keyword>
<sequence length="259" mass="29003">MKQEGTTIQSVNRALQILSILQSESAGLGVTEISHRLDVSKSTAHRLLSSLKMQGFVQQDETSEYYRLGLKLLELGESVAEDLDIRQVASSSIHALAERTGETVHIGVRDHEEVVYIDKVEKYATIRMYSAIGKRAPLYCTGIGKLLLAYETEEEIRKMYAKSDLKAYTSHTITDVDDLVKHVRSIRENQLSLDWEEHEEGVRCVAAPIYNHRGEVVAAVSVAGASNRMTEEKLGRCKQEVRHSALEISRQLGYTGQDL</sequence>
<dbReference type="SUPFAM" id="SSF55781">
    <property type="entry name" value="GAF domain-like"/>
    <property type="match status" value="1"/>
</dbReference>
<dbReference type="InterPro" id="IPR036388">
    <property type="entry name" value="WH-like_DNA-bd_sf"/>
</dbReference>
<dbReference type="PANTHER" id="PTHR30136">
    <property type="entry name" value="HELIX-TURN-HELIX TRANSCRIPTIONAL REGULATOR, ICLR FAMILY"/>
    <property type="match status" value="1"/>
</dbReference>
<dbReference type="RefSeq" id="WP_231418324.1">
    <property type="nucleotide sequence ID" value="NZ_CP126446.1"/>
</dbReference>
<dbReference type="PANTHER" id="PTHR30136:SF24">
    <property type="entry name" value="HTH-TYPE TRANSCRIPTIONAL REPRESSOR ALLR"/>
    <property type="match status" value="1"/>
</dbReference>
<dbReference type="CDD" id="cd00090">
    <property type="entry name" value="HTH_ARSR"/>
    <property type="match status" value="1"/>
</dbReference>
<keyword evidence="2" id="KW-0238">DNA-binding</keyword>
<dbReference type="Proteomes" id="UP001236652">
    <property type="component" value="Chromosome"/>
</dbReference>
<evidence type="ECO:0000259" key="4">
    <source>
        <dbReference type="PROSITE" id="PS51077"/>
    </source>
</evidence>
<gene>
    <name evidence="6" type="ORF">QNI29_05390</name>
</gene>
<proteinExistence type="predicted"/>
<dbReference type="Pfam" id="PF01614">
    <property type="entry name" value="IclR_C"/>
    <property type="match status" value="1"/>
</dbReference>
<dbReference type="SMART" id="SM00346">
    <property type="entry name" value="HTH_ICLR"/>
    <property type="match status" value="1"/>
</dbReference>
<feature type="domain" description="HTH iclR-type" evidence="4">
    <location>
        <begin position="8"/>
        <end position="70"/>
    </location>
</feature>
<accession>A0ABY8UZI5</accession>
<dbReference type="InterPro" id="IPR029016">
    <property type="entry name" value="GAF-like_dom_sf"/>
</dbReference>